<sequence>MTSTPTRLIWCHGSLSEPWGAKSTAFAETAKSLGYTLEAPDFSDLENPDDRVQRLADILSDAKGPTILLGSSMGGYVATAVAKQAQVDGLFLLAPAFYLKGYDVHVFSGLPESITVIHGWQDDVVPVDNSIRFAKLHRAALHALPDDHRLSASIDTMTSLLAHYLQSFPSP</sequence>
<dbReference type="AlphaFoldDB" id="A0A2C8FBT3"/>
<organism evidence="2 3">
    <name type="scientific">Pseudodesulfovibrio profundus</name>
    <dbReference type="NCBI Taxonomy" id="57320"/>
    <lineage>
        <taxon>Bacteria</taxon>
        <taxon>Pseudomonadati</taxon>
        <taxon>Thermodesulfobacteriota</taxon>
        <taxon>Desulfovibrionia</taxon>
        <taxon>Desulfovibrionales</taxon>
        <taxon>Desulfovibrionaceae</taxon>
    </lineage>
</organism>
<dbReference type="SUPFAM" id="SSF53474">
    <property type="entry name" value="alpha/beta-Hydrolases"/>
    <property type="match status" value="1"/>
</dbReference>
<name>A0A2C8FBT3_9BACT</name>
<keyword evidence="3" id="KW-1185">Reference proteome</keyword>
<dbReference type="EMBL" id="LT907975">
    <property type="protein sequence ID" value="SOB60220.1"/>
    <property type="molecule type" value="Genomic_DNA"/>
</dbReference>
<dbReference type="RefSeq" id="WP_097012978.1">
    <property type="nucleotide sequence ID" value="NZ_LT907975.1"/>
</dbReference>
<gene>
    <name evidence="2" type="ORF">DPRO_3308</name>
</gene>
<evidence type="ECO:0000313" key="2">
    <source>
        <dbReference type="EMBL" id="SOB60220.1"/>
    </source>
</evidence>
<dbReference type="KEGG" id="pprf:DPRO_3308"/>
<dbReference type="Proteomes" id="UP000219215">
    <property type="component" value="Chromosome DPRO"/>
</dbReference>
<dbReference type="InterPro" id="IPR029058">
    <property type="entry name" value="AB_hydrolase_fold"/>
</dbReference>
<feature type="domain" description="AB hydrolase-1" evidence="1">
    <location>
        <begin position="9"/>
        <end position="126"/>
    </location>
</feature>
<dbReference type="InterPro" id="IPR000073">
    <property type="entry name" value="AB_hydrolase_1"/>
</dbReference>
<accession>A0A2C8FBT3</accession>
<protein>
    <recommendedName>
        <fullName evidence="1">AB hydrolase-1 domain-containing protein</fullName>
    </recommendedName>
</protein>
<dbReference type="OrthoDB" id="8903860at2"/>
<dbReference type="Gene3D" id="3.40.50.1820">
    <property type="entry name" value="alpha/beta hydrolase"/>
    <property type="match status" value="1"/>
</dbReference>
<reference evidence="3" key="1">
    <citation type="submission" date="2017-09" db="EMBL/GenBank/DDBJ databases">
        <authorList>
            <person name="Regsiter A."/>
            <person name="William W."/>
        </authorList>
    </citation>
    <scope>NUCLEOTIDE SEQUENCE [LARGE SCALE GENOMIC DNA]</scope>
    <source>
        <strain evidence="3">500-1</strain>
    </source>
</reference>
<evidence type="ECO:0000313" key="3">
    <source>
        <dbReference type="Proteomes" id="UP000219215"/>
    </source>
</evidence>
<proteinExistence type="predicted"/>
<evidence type="ECO:0000259" key="1">
    <source>
        <dbReference type="Pfam" id="PF12697"/>
    </source>
</evidence>
<dbReference type="Pfam" id="PF12697">
    <property type="entry name" value="Abhydrolase_6"/>
    <property type="match status" value="1"/>
</dbReference>